<dbReference type="PANTHER" id="PTHR13318:SF105">
    <property type="entry name" value="F-BOX_LRR-REPEAT PROTEIN 3"/>
    <property type="match status" value="1"/>
</dbReference>
<proteinExistence type="predicted"/>
<evidence type="ECO:0000313" key="1">
    <source>
        <dbReference type="EMBL" id="KAJ0224902.1"/>
    </source>
</evidence>
<reference evidence="1 2" key="1">
    <citation type="journal article" date="2017" name="Nat. Commun.">
        <title>Genome assembly with in vitro proximity ligation data and whole-genome triplication in lettuce.</title>
        <authorList>
            <person name="Reyes-Chin-Wo S."/>
            <person name="Wang Z."/>
            <person name="Yang X."/>
            <person name="Kozik A."/>
            <person name="Arikit S."/>
            <person name="Song C."/>
            <person name="Xia L."/>
            <person name="Froenicke L."/>
            <person name="Lavelle D.O."/>
            <person name="Truco M.J."/>
            <person name="Xia R."/>
            <person name="Zhu S."/>
            <person name="Xu C."/>
            <person name="Xu H."/>
            <person name="Xu X."/>
            <person name="Cox K."/>
            <person name="Korf I."/>
            <person name="Meyers B.C."/>
            <person name="Michelmore R.W."/>
        </authorList>
    </citation>
    <scope>NUCLEOTIDE SEQUENCE [LARGE SCALE GENOMIC DNA]</scope>
    <source>
        <strain evidence="2">cv. Salinas</strain>
        <tissue evidence="1">Seedlings</tissue>
    </source>
</reference>
<accession>A0A9R1WDT5</accession>
<keyword evidence="2" id="KW-1185">Reference proteome</keyword>
<organism evidence="1 2">
    <name type="scientific">Lactuca sativa</name>
    <name type="common">Garden lettuce</name>
    <dbReference type="NCBI Taxonomy" id="4236"/>
    <lineage>
        <taxon>Eukaryota</taxon>
        <taxon>Viridiplantae</taxon>
        <taxon>Streptophyta</taxon>
        <taxon>Embryophyta</taxon>
        <taxon>Tracheophyta</taxon>
        <taxon>Spermatophyta</taxon>
        <taxon>Magnoliopsida</taxon>
        <taxon>eudicotyledons</taxon>
        <taxon>Gunneridae</taxon>
        <taxon>Pentapetalae</taxon>
        <taxon>asterids</taxon>
        <taxon>campanulids</taxon>
        <taxon>Asterales</taxon>
        <taxon>Asteraceae</taxon>
        <taxon>Cichorioideae</taxon>
        <taxon>Cichorieae</taxon>
        <taxon>Lactucinae</taxon>
        <taxon>Lactuca</taxon>
    </lineage>
</organism>
<dbReference type="SUPFAM" id="SSF52047">
    <property type="entry name" value="RNI-like"/>
    <property type="match status" value="1"/>
</dbReference>
<sequence length="304" mass="33235">MEKTEAQGCAIIEVLSRENHNEVLGSSLLSADLSSSDVTDSECKNVEALNLNFYEHISDVGLGCIIGPSNLTSLSLKRNTNITAKGLSMLSGFLNLSKLDIERCSGIHGGLIIKYKEYMEGLKKLEALNMNCCDCITDADMKPLSSKVTDNGVKFLKGLHKLALLNMERCPITATCLDSLSDLVALLLLNVSRSNITDDGCDKFSLLNLGFNDMSDAVLSHLKGLVHLKCLELSDTEVGNNGLRHLFGLVNLESLNLSFTLITAGGLRHLGLCFYYMPICFPESLVLLGSTWWMQVKLMDASYL</sequence>
<dbReference type="EMBL" id="NBSK02000001">
    <property type="protein sequence ID" value="KAJ0224902.1"/>
    <property type="molecule type" value="Genomic_DNA"/>
</dbReference>
<gene>
    <name evidence="1" type="ORF">LSAT_V11C100045390</name>
</gene>
<name>A0A9R1WDT5_LACSA</name>
<protein>
    <submittedName>
        <fullName evidence="1">Uncharacterized protein</fullName>
    </submittedName>
</protein>
<dbReference type="InterPro" id="IPR001611">
    <property type="entry name" value="Leu-rich_rpt"/>
</dbReference>
<comment type="caution">
    <text evidence="1">The sequence shown here is derived from an EMBL/GenBank/DDBJ whole genome shotgun (WGS) entry which is preliminary data.</text>
</comment>
<dbReference type="InterPro" id="IPR032675">
    <property type="entry name" value="LRR_dom_sf"/>
</dbReference>
<dbReference type="Gene3D" id="3.80.10.10">
    <property type="entry name" value="Ribonuclease Inhibitor"/>
    <property type="match status" value="3"/>
</dbReference>
<evidence type="ECO:0000313" key="2">
    <source>
        <dbReference type="Proteomes" id="UP000235145"/>
    </source>
</evidence>
<dbReference type="AlphaFoldDB" id="A0A9R1WDT5"/>
<dbReference type="Pfam" id="PF13516">
    <property type="entry name" value="LRR_6"/>
    <property type="match status" value="4"/>
</dbReference>
<dbReference type="Proteomes" id="UP000235145">
    <property type="component" value="Unassembled WGS sequence"/>
</dbReference>
<dbReference type="PANTHER" id="PTHR13318">
    <property type="entry name" value="PARTNER OF PAIRED, ISOFORM B-RELATED"/>
    <property type="match status" value="1"/>
</dbReference>